<gene>
    <name evidence="2" type="ORF">PYTT_2113</name>
</gene>
<dbReference type="Proteomes" id="UP000176204">
    <property type="component" value="Chromosome I"/>
</dbReference>
<name>A0A1C7PGD5_9BACT</name>
<evidence type="ECO:0000313" key="3">
    <source>
        <dbReference type="Proteomes" id="UP000176204"/>
    </source>
</evidence>
<evidence type="ECO:0000256" key="1">
    <source>
        <dbReference type="SAM" id="SignalP"/>
    </source>
</evidence>
<sequence length="182" mass="20004">MNLKPFLALACVCAFGLSITAAEAAQTPPAKQAASAKAPKLSAFKWYTTKAEALAAAQKYNVPVFVVFTADDCSYCKKLEKEILASSTFKKEIKGKAVGLMFKKKSLRTPWTGDAADCQQWLIMRTTPGLAIVAPNGERMEPCGYRAEKKPKEYTERIQLCYDKLRKEAQPETEPSSDAPAE</sequence>
<evidence type="ECO:0000313" key="2">
    <source>
        <dbReference type="EMBL" id="SEH96178.1"/>
    </source>
</evidence>
<dbReference type="OrthoDB" id="199652at2"/>
<proteinExistence type="predicted"/>
<feature type="signal peptide" evidence="1">
    <location>
        <begin position="1"/>
        <end position="24"/>
    </location>
</feature>
<dbReference type="SUPFAM" id="SSF52833">
    <property type="entry name" value="Thioredoxin-like"/>
    <property type="match status" value="1"/>
</dbReference>
<dbReference type="AlphaFoldDB" id="A0A1C7PGD5"/>
<keyword evidence="3" id="KW-1185">Reference proteome</keyword>
<feature type="chain" id="PRO_5014266606" evidence="1">
    <location>
        <begin position="25"/>
        <end position="182"/>
    </location>
</feature>
<dbReference type="STRING" id="1679444.PYTT_2113"/>
<accession>A0A1C7PGD5</accession>
<dbReference type="InterPro" id="IPR036249">
    <property type="entry name" value="Thioredoxin-like_sf"/>
</dbReference>
<keyword evidence="1" id="KW-0732">Signal</keyword>
<dbReference type="RefSeq" id="WP_067775266.1">
    <property type="nucleotide sequence ID" value="NZ_LIGX01000021.1"/>
</dbReference>
<protein>
    <submittedName>
        <fullName evidence="2">Thioredoxin-like fold</fullName>
    </submittedName>
</protein>
<reference evidence="3" key="1">
    <citation type="submission" date="2016-09" db="EMBL/GenBank/DDBJ databases">
        <authorList>
            <person name="Koehorst J."/>
        </authorList>
    </citation>
    <scope>NUCLEOTIDE SEQUENCE [LARGE SCALE GENOMIC DNA]</scope>
</reference>
<dbReference type="KEGG" id="agl:PYTT_2113"/>
<dbReference type="Gene3D" id="3.40.30.10">
    <property type="entry name" value="Glutaredoxin"/>
    <property type="match status" value="1"/>
</dbReference>
<dbReference type="Pfam" id="PF13899">
    <property type="entry name" value="Thioredoxin_7"/>
    <property type="match status" value="1"/>
</dbReference>
<organism evidence="2 3">
    <name type="scientific">Akkermansia glycaniphila</name>
    <dbReference type="NCBI Taxonomy" id="1679444"/>
    <lineage>
        <taxon>Bacteria</taxon>
        <taxon>Pseudomonadati</taxon>
        <taxon>Verrucomicrobiota</taxon>
        <taxon>Verrucomicrobiia</taxon>
        <taxon>Verrucomicrobiales</taxon>
        <taxon>Akkermansiaceae</taxon>
        <taxon>Akkermansia</taxon>
    </lineage>
</organism>
<dbReference type="EMBL" id="LT629973">
    <property type="protein sequence ID" value="SEH96178.1"/>
    <property type="molecule type" value="Genomic_DNA"/>
</dbReference>